<sequence length="75" mass="8707">MTEGLFIQQPRCKCTKTIPMKFPDHLIVKMEKFQPGPHCKNTEIIATVKLIKLFTRCLNPDDVQVQNALKRRNLV</sequence>
<keyword evidence="4" id="KW-1185">Reference proteome</keyword>
<dbReference type="GO" id="GO:0008009">
    <property type="term" value="F:chemokine activity"/>
    <property type="evidence" value="ECO:0007669"/>
    <property type="project" value="InterPro"/>
</dbReference>
<dbReference type="SUPFAM" id="SSF54117">
    <property type="entry name" value="Interleukin 8-like chemokines"/>
    <property type="match status" value="1"/>
</dbReference>
<keyword evidence="1" id="KW-0202">Cytokine</keyword>
<name>A0AA88NNA5_TACVA</name>
<dbReference type="InterPro" id="IPR001811">
    <property type="entry name" value="Chemokine_IL8-like_dom"/>
</dbReference>
<feature type="domain" description="Chemokine interleukin-8-like" evidence="2">
    <location>
        <begin position="9"/>
        <end position="72"/>
    </location>
</feature>
<dbReference type="GO" id="GO:0005615">
    <property type="term" value="C:extracellular space"/>
    <property type="evidence" value="ECO:0007669"/>
    <property type="project" value="UniProtKB-KW"/>
</dbReference>
<dbReference type="EMBL" id="JAVHJS010000004">
    <property type="protein sequence ID" value="KAK2860215.1"/>
    <property type="molecule type" value="Genomic_DNA"/>
</dbReference>
<reference evidence="3" key="1">
    <citation type="submission" date="2023-08" db="EMBL/GenBank/DDBJ databases">
        <title>Pelteobagrus vachellii genome.</title>
        <authorList>
            <person name="Liu H."/>
        </authorList>
    </citation>
    <scope>NUCLEOTIDE SEQUENCE</scope>
    <source>
        <strain evidence="3">PRFRI_2022a</strain>
        <tissue evidence="3">Muscle</tissue>
    </source>
</reference>
<dbReference type="GO" id="GO:0006955">
    <property type="term" value="P:immune response"/>
    <property type="evidence" value="ECO:0007669"/>
    <property type="project" value="InterPro"/>
</dbReference>
<protein>
    <recommendedName>
        <fullName evidence="2">Chemokine interleukin-8-like domain-containing protein</fullName>
    </recommendedName>
</protein>
<evidence type="ECO:0000313" key="3">
    <source>
        <dbReference type="EMBL" id="KAK2860215.1"/>
    </source>
</evidence>
<dbReference type="InterPro" id="IPR036048">
    <property type="entry name" value="Interleukin_8-like_sf"/>
</dbReference>
<dbReference type="Proteomes" id="UP001187315">
    <property type="component" value="Unassembled WGS sequence"/>
</dbReference>
<dbReference type="AlphaFoldDB" id="A0AA88NNA5"/>
<gene>
    <name evidence="3" type="ORF">Q7C36_004381</name>
</gene>
<evidence type="ECO:0000259" key="2">
    <source>
        <dbReference type="SMART" id="SM00199"/>
    </source>
</evidence>
<accession>A0AA88NNA5</accession>
<dbReference type="Pfam" id="PF00048">
    <property type="entry name" value="IL8"/>
    <property type="match status" value="1"/>
</dbReference>
<organism evidence="3 4">
    <name type="scientific">Tachysurus vachellii</name>
    <name type="common">Darkbarbel catfish</name>
    <name type="synonym">Pelteobagrus vachellii</name>
    <dbReference type="NCBI Taxonomy" id="175792"/>
    <lineage>
        <taxon>Eukaryota</taxon>
        <taxon>Metazoa</taxon>
        <taxon>Chordata</taxon>
        <taxon>Craniata</taxon>
        <taxon>Vertebrata</taxon>
        <taxon>Euteleostomi</taxon>
        <taxon>Actinopterygii</taxon>
        <taxon>Neopterygii</taxon>
        <taxon>Teleostei</taxon>
        <taxon>Ostariophysi</taxon>
        <taxon>Siluriformes</taxon>
        <taxon>Bagridae</taxon>
        <taxon>Tachysurus</taxon>
    </lineage>
</organism>
<proteinExistence type="predicted"/>
<evidence type="ECO:0000256" key="1">
    <source>
        <dbReference type="ARBA" id="ARBA00022514"/>
    </source>
</evidence>
<comment type="caution">
    <text evidence="3">The sequence shown here is derived from an EMBL/GenBank/DDBJ whole genome shotgun (WGS) entry which is preliminary data.</text>
</comment>
<dbReference type="InterPro" id="IPR001089">
    <property type="entry name" value="Chemokine_CXC"/>
</dbReference>
<dbReference type="PRINTS" id="PR00437">
    <property type="entry name" value="SMALLCYTKCXC"/>
</dbReference>
<evidence type="ECO:0000313" key="4">
    <source>
        <dbReference type="Proteomes" id="UP001187315"/>
    </source>
</evidence>
<dbReference type="SMART" id="SM00199">
    <property type="entry name" value="SCY"/>
    <property type="match status" value="1"/>
</dbReference>
<dbReference type="Gene3D" id="2.40.50.40">
    <property type="match status" value="1"/>
</dbReference>